<dbReference type="EMBL" id="CP066167">
    <property type="protein sequence ID" value="QQD18668.1"/>
    <property type="molecule type" value="Genomic_DNA"/>
</dbReference>
<keyword evidence="2" id="KW-0732">Signal</keyword>
<dbReference type="KEGG" id="snan:I6N98_01990"/>
<dbReference type="InterPro" id="IPR038084">
    <property type="entry name" value="PduO/GlcC-like_sf"/>
</dbReference>
<gene>
    <name evidence="3" type="ORF">I6N98_01990</name>
</gene>
<dbReference type="PROSITE" id="PS51257">
    <property type="entry name" value="PROKAR_LIPOPROTEIN"/>
    <property type="match status" value="1"/>
</dbReference>
<name>A0A7T4UQX9_9GAMM</name>
<dbReference type="Pfam" id="PF03928">
    <property type="entry name" value="HbpS-like"/>
    <property type="match status" value="2"/>
</dbReference>
<keyword evidence="4" id="KW-1185">Reference proteome</keyword>
<dbReference type="InterPro" id="IPR005624">
    <property type="entry name" value="PduO/GlcC-like"/>
</dbReference>
<sequence>MRRRRAAVLMVIAHALLLVACGGGSSDRFTAARGSNANTNCSGSCADANSFLSSSEVEQVVSQAVAQAQALNTSATIAVVDRVGNVLAVFRMANVLANGDRVVTIDSQAANGPITGGLEQLQLPVTATLGSDALAAIAKAITGAYLSSEGNAFSTRVAGQIVQDHFNPGERNQPSGPLFGVQFSQLPCSDFMLDASNPLLEIGPKRSPLGLSADPGGFPLYKNGTPVGGIGVIADDFVYGLDRTITDTDRDSDELIALAGSFGFAPPAQRQADRITIDGKTLRYSDARYNAISPSAQNPPALMLGVDGNLLSVTDYYNAADGFRSGQAFGQPGSGIRPDAGQHFPGRDAFVFVDQNDQLRFPPQAGSALSASEVQTLLDQALAIANRARAQIRRPLGSQARVTISVVDTDGSILGIARTRDAPVFGADVSLQKARTAVLFSSTDAADFIDNQPNTQYLTASLMPSSQVVLADYVNSVIQLTGDANALRNGIAFADRSGGNLSRPFFPDGRDASGPGPLSKPAGEWSPFSTGLQLDLSMNALVSHLLYLLGVNATDVAKNCVGVPFGGTSSNAAPRVANGIQIFPGSVPIYRGNQLVGGIGVSGDGVDQDDMIAFLGVHNAGELLGTVNNAPQAIRADTLTPGGQRLRYINCPQSPFLDSDEQDACAGK</sequence>
<evidence type="ECO:0000256" key="2">
    <source>
        <dbReference type="SAM" id="SignalP"/>
    </source>
</evidence>
<dbReference type="SUPFAM" id="SSF143744">
    <property type="entry name" value="GlcG-like"/>
    <property type="match status" value="3"/>
</dbReference>
<dbReference type="RefSeq" id="WP_198570159.1">
    <property type="nucleotide sequence ID" value="NZ_CP066167.1"/>
</dbReference>
<dbReference type="Gene3D" id="3.30.450.150">
    <property type="entry name" value="Haem-degrading domain"/>
    <property type="match status" value="3"/>
</dbReference>
<feature type="chain" id="PRO_5032852533" evidence="2">
    <location>
        <begin position="21"/>
        <end position="668"/>
    </location>
</feature>
<dbReference type="PANTHER" id="PTHR34309:SF1">
    <property type="entry name" value="PROTEIN GLCG"/>
    <property type="match status" value="1"/>
</dbReference>
<proteinExistence type="predicted"/>
<dbReference type="InterPro" id="IPR052517">
    <property type="entry name" value="GlcG_carb_metab_protein"/>
</dbReference>
<evidence type="ECO:0000313" key="3">
    <source>
        <dbReference type="EMBL" id="QQD18668.1"/>
    </source>
</evidence>
<evidence type="ECO:0000256" key="1">
    <source>
        <dbReference type="SAM" id="MobiDB-lite"/>
    </source>
</evidence>
<dbReference type="Proteomes" id="UP000596063">
    <property type="component" value="Chromosome"/>
</dbReference>
<protein>
    <submittedName>
        <fullName evidence="3">Heme-binding protein</fullName>
    </submittedName>
</protein>
<organism evidence="3 4">
    <name type="scientific">Spongiibacter nanhainus</name>
    <dbReference type="NCBI Taxonomy" id="2794344"/>
    <lineage>
        <taxon>Bacteria</taxon>
        <taxon>Pseudomonadati</taxon>
        <taxon>Pseudomonadota</taxon>
        <taxon>Gammaproteobacteria</taxon>
        <taxon>Cellvibrionales</taxon>
        <taxon>Spongiibacteraceae</taxon>
        <taxon>Spongiibacter</taxon>
    </lineage>
</organism>
<evidence type="ECO:0000313" key="4">
    <source>
        <dbReference type="Proteomes" id="UP000596063"/>
    </source>
</evidence>
<feature type="signal peptide" evidence="2">
    <location>
        <begin position="1"/>
        <end position="20"/>
    </location>
</feature>
<dbReference type="PANTHER" id="PTHR34309">
    <property type="entry name" value="SLR1406 PROTEIN"/>
    <property type="match status" value="1"/>
</dbReference>
<feature type="region of interest" description="Disordered" evidence="1">
    <location>
        <begin position="504"/>
        <end position="524"/>
    </location>
</feature>
<dbReference type="AlphaFoldDB" id="A0A7T4UQX9"/>
<accession>A0A7T4UQX9</accession>
<reference evidence="3 4" key="1">
    <citation type="submission" date="2020-12" db="EMBL/GenBank/DDBJ databases">
        <authorList>
            <person name="Shan Y."/>
        </authorList>
    </citation>
    <scope>NUCLEOTIDE SEQUENCE [LARGE SCALE GENOMIC DNA]</scope>
    <source>
        <strain evidence="4">csc3.9</strain>
    </source>
</reference>